<dbReference type="SUPFAM" id="SSF53254">
    <property type="entry name" value="Phosphoglycerate mutase-like"/>
    <property type="match status" value="1"/>
</dbReference>
<dbReference type="InterPro" id="IPR013078">
    <property type="entry name" value="His_Pase_superF_clade-1"/>
</dbReference>
<organism evidence="1 2">
    <name type="scientific">Deinococcus ficus</name>
    <dbReference type="NCBI Taxonomy" id="317577"/>
    <lineage>
        <taxon>Bacteria</taxon>
        <taxon>Thermotogati</taxon>
        <taxon>Deinococcota</taxon>
        <taxon>Deinococci</taxon>
        <taxon>Deinococcales</taxon>
        <taxon>Deinococcaceae</taxon>
        <taxon>Deinococcus</taxon>
    </lineage>
</organism>
<dbReference type="RefSeq" id="WP_027462437.1">
    <property type="nucleotide sequence ID" value="NZ_CP021081.1"/>
</dbReference>
<dbReference type="Proteomes" id="UP000259030">
    <property type="component" value="Chromosome"/>
</dbReference>
<gene>
    <name evidence="1" type="ORF">DFI_05470</name>
</gene>
<sequence>MARTLHLIKHGQPQIQPGVPAHEWTLAPGALDALPALAAHLTPRPGVVVSSEEPKARATGEGLAAHLHVPFRAMLGLHEQLRYTAPFHADVRDFQADLHRFFAHPDEVVSGEESARDARARFTNAVTAVMRANPHDTVAVVAHGTVISLLVAHHNPQVDVARFWTDLPLLGAVTLDWPELTLRP</sequence>
<accession>A0A221SV71</accession>
<evidence type="ECO:0000313" key="2">
    <source>
        <dbReference type="Proteomes" id="UP000259030"/>
    </source>
</evidence>
<dbReference type="InterPro" id="IPR029033">
    <property type="entry name" value="His_PPase_superfam"/>
</dbReference>
<proteinExistence type="predicted"/>
<dbReference type="Gene3D" id="3.40.50.1240">
    <property type="entry name" value="Phosphoglycerate mutase-like"/>
    <property type="match status" value="1"/>
</dbReference>
<protein>
    <submittedName>
        <fullName evidence="1">Histidine phosphatase family protein</fullName>
    </submittedName>
</protein>
<name>A0A221SV71_9DEIO</name>
<dbReference type="Pfam" id="PF00300">
    <property type="entry name" value="His_Phos_1"/>
    <property type="match status" value="1"/>
</dbReference>
<dbReference type="EMBL" id="CP021081">
    <property type="protein sequence ID" value="ASN80523.1"/>
    <property type="molecule type" value="Genomic_DNA"/>
</dbReference>
<evidence type="ECO:0000313" key="1">
    <source>
        <dbReference type="EMBL" id="ASN80523.1"/>
    </source>
</evidence>
<keyword evidence="2" id="KW-1185">Reference proteome</keyword>
<reference evidence="1 2" key="1">
    <citation type="submission" date="2017-05" db="EMBL/GenBank/DDBJ databases">
        <title>The complete genome sequence of Deinococcus ficus isolated from the rhizosphere of the Ficus religiosa L. in Taiwan.</title>
        <authorList>
            <person name="Wu K.-M."/>
            <person name="Liao T.-L."/>
            <person name="Liu Y.-M."/>
            <person name="Young C.-C."/>
            <person name="Tsai S.-F."/>
        </authorList>
    </citation>
    <scope>NUCLEOTIDE SEQUENCE [LARGE SCALE GENOMIC DNA]</scope>
    <source>
        <strain evidence="1 2">CC-FR2-10</strain>
    </source>
</reference>
<dbReference type="AlphaFoldDB" id="A0A221SV71"/>
<dbReference type="STRING" id="317577.GCA_000419625_00055"/>
<dbReference type="KEGG" id="dfc:DFI_05470"/>